<dbReference type="AlphaFoldDB" id="U9T1Q8"/>
<proteinExistence type="predicted"/>
<organism evidence="1">
    <name type="scientific">Rhizophagus irregularis (strain DAOM 181602 / DAOM 197198 / MUCL 43194)</name>
    <name type="common">Arbuscular mycorrhizal fungus</name>
    <name type="synonym">Glomus intraradices</name>
    <dbReference type="NCBI Taxonomy" id="747089"/>
    <lineage>
        <taxon>Eukaryota</taxon>
        <taxon>Fungi</taxon>
        <taxon>Fungi incertae sedis</taxon>
        <taxon>Mucoromycota</taxon>
        <taxon>Glomeromycotina</taxon>
        <taxon>Glomeromycetes</taxon>
        <taxon>Glomerales</taxon>
        <taxon>Glomeraceae</taxon>
        <taxon>Rhizophagus</taxon>
    </lineage>
</organism>
<name>U9T1Q8_RHIID</name>
<evidence type="ECO:0000313" key="1">
    <source>
        <dbReference type="EMBL" id="ESA02075.1"/>
    </source>
</evidence>
<sequence length="59" mass="6663">MLESILPNNKQLSNGKWSFALVNLRNMEWFASSTAKDATPLLLFQNACGRNDLDGIFIF</sequence>
<accession>U9T1Q8</accession>
<gene>
    <name evidence="1" type="ORF">GLOINDRAFT_6862</name>
</gene>
<reference evidence="1" key="1">
    <citation type="submission" date="2013-07" db="EMBL/GenBank/DDBJ databases">
        <title>The genome of an arbuscular mycorrhizal fungus provides insights into the evolution of the oldest plant symbiosis.</title>
        <authorList>
            <consortium name="DOE Joint Genome Institute"/>
            <person name="Tisserant E."/>
            <person name="Malbreil M."/>
            <person name="Kuo A."/>
            <person name="Kohler A."/>
            <person name="Symeonidi A."/>
            <person name="Balestrini R."/>
            <person name="Charron P."/>
            <person name="Duensing N."/>
            <person name="Frei-dit-Frey N."/>
            <person name="Gianinazzi-Pearson V."/>
            <person name="Gilbert B."/>
            <person name="Handa Y."/>
            <person name="Hijri M."/>
            <person name="Kaul R."/>
            <person name="Kawaguchi M."/>
            <person name="Krajinski F."/>
            <person name="Lammers P."/>
            <person name="Lapierre D."/>
            <person name="Masclaux F.G."/>
            <person name="Murat C."/>
            <person name="Morin E."/>
            <person name="Ndikumana S."/>
            <person name="Pagni M."/>
            <person name="Petitpierre D."/>
            <person name="Requena N."/>
            <person name="Rosikiewicz P."/>
            <person name="Riley R."/>
            <person name="Saito K."/>
            <person name="San Clemente H."/>
            <person name="Shapiro H."/>
            <person name="van Tuinen D."/>
            <person name="Becard G."/>
            <person name="Bonfante P."/>
            <person name="Paszkowski U."/>
            <person name="Shachar-Hill Y."/>
            <person name="Young J.P."/>
            <person name="Sanders I.R."/>
            <person name="Henrissat B."/>
            <person name="Rensing S.A."/>
            <person name="Grigoriev I.V."/>
            <person name="Corradi N."/>
            <person name="Roux C."/>
            <person name="Martin F."/>
        </authorList>
    </citation>
    <scope>NUCLEOTIDE SEQUENCE</scope>
    <source>
        <strain evidence="1">DAOM 197198</strain>
    </source>
</reference>
<dbReference type="HOGENOM" id="CLU_2962013_0_0_1"/>
<protein>
    <submittedName>
        <fullName evidence="1">Uncharacterized protein</fullName>
    </submittedName>
</protein>
<dbReference type="EMBL" id="KI295983">
    <property type="protein sequence ID" value="ESA02075.1"/>
    <property type="molecule type" value="Genomic_DNA"/>
</dbReference>